<protein>
    <submittedName>
        <fullName evidence="9">Acetyl-CoA C-acetyltransferase</fullName>
        <ecNumber evidence="9">2.3.1.9</ecNumber>
    </submittedName>
</protein>
<keyword evidence="2 5" id="KW-0808">Transferase</keyword>
<dbReference type="PIRSF" id="PIRSF000429">
    <property type="entry name" value="Ac-CoA_Ac_transf"/>
    <property type="match status" value="1"/>
</dbReference>
<feature type="region of interest" description="Disordered" evidence="6">
    <location>
        <begin position="198"/>
        <end position="235"/>
    </location>
</feature>
<dbReference type="InterPro" id="IPR016039">
    <property type="entry name" value="Thiolase-like"/>
</dbReference>
<dbReference type="PROSITE" id="PS00099">
    <property type="entry name" value="THIOLASE_3"/>
    <property type="match status" value="1"/>
</dbReference>
<evidence type="ECO:0000259" key="7">
    <source>
        <dbReference type="Pfam" id="PF00108"/>
    </source>
</evidence>
<dbReference type="GO" id="GO:0003985">
    <property type="term" value="F:acetyl-CoA C-acetyltransferase activity"/>
    <property type="evidence" value="ECO:0007669"/>
    <property type="project" value="UniProtKB-EC"/>
</dbReference>
<evidence type="ECO:0000256" key="2">
    <source>
        <dbReference type="ARBA" id="ARBA00022679"/>
    </source>
</evidence>
<dbReference type="InterPro" id="IPR020616">
    <property type="entry name" value="Thiolase_N"/>
</dbReference>
<dbReference type="CDD" id="cd00751">
    <property type="entry name" value="thiolase"/>
    <property type="match status" value="1"/>
</dbReference>
<evidence type="ECO:0000256" key="6">
    <source>
        <dbReference type="SAM" id="MobiDB-lite"/>
    </source>
</evidence>
<evidence type="ECO:0000313" key="10">
    <source>
        <dbReference type="Proteomes" id="UP000523447"/>
    </source>
</evidence>
<dbReference type="PANTHER" id="PTHR43365:SF1">
    <property type="entry name" value="ACETYL-COA C-ACYLTRANSFERASE"/>
    <property type="match status" value="1"/>
</dbReference>
<dbReference type="Pfam" id="PF02803">
    <property type="entry name" value="Thiolase_C"/>
    <property type="match status" value="1"/>
</dbReference>
<evidence type="ECO:0000256" key="3">
    <source>
        <dbReference type="ARBA" id="ARBA00023315"/>
    </source>
</evidence>
<dbReference type="InterPro" id="IPR002155">
    <property type="entry name" value="Thiolase"/>
</dbReference>
<gene>
    <name evidence="9" type="ORF">HGA07_19035</name>
</gene>
<dbReference type="NCBIfam" id="TIGR01930">
    <property type="entry name" value="AcCoA-C-Actrans"/>
    <property type="match status" value="1"/>
</dbReference>
<comment type="caution">
    <text evidence="9">The sequence shown here is derived from an EMBL/GenBank/DDBJ whole genome shotgun (WGS) entry which is preliminary data.</text>
</comment>
<dbReference type="Proteomes" id="UP000523447">
    <property type="component" value="Unassembled WGS sequence"/>
</dbReference>
<dbReference type="PANTHER" id="PTHR43365">
    <property type="entry name" value="BLR7806 PROTEIN"/>
    <property type="match status" value="1"/>
</dbReference>
<keyword evidence="3 5" id="KW-0012">Acyltransferase</keyword>
<name>A0A7X6M013_9NOCA</name>
<keyword evidence="10" id="KW-1185">Reference proteome</keyword>
<dbReference type="InterPro" id="IPR020613">
    <property type="entry name" value="Thiolase_CS"/>
</dbReference>
<evidence type="ECO:0000313" key="9">
    <source>
        <dbReference type="EMBL" id="NKY87716.1"/>
    </source>
</evidence>
<comment type="similarity">
    <text evidence="1 5">Belongs to the thiolase-like superfamily. Thiolase family.</text>
</comment>
<dbReference type="PROSITE" id="PS00737">
    <property type="entry name" value="THIOLASE_2"/>
    <property type="match status" value="1"/>
</dbReference>
<accession>A0A7X6M013</accession>
<feature type="active site" description="Proton acceptor" evidence="4">
    <location>
        <position position="390"/>
    </location>
</feature>
<feature type="domain" description="Thiolase N-terminal" evidence="7">
    <location>
        <begin position="6"/>
        <end position="225"/>
    </location>
</feature>
<dbReference type="InterPro" id="IPR020617">
    <property type="entry name" value="Thiolase_C"/>
</dbReference>
<dbReference type="EMBL" id="JAAXPE010000021">
    <property type="protein sequence ID" value="NKY87716.1"/>
    <property type="molecule type" value="Genomic_DNA"/>
</dbReference>
<dbReference type="SUPFAM" id="SSF53901">
    <property type="entry name" value="Thiolase-like"/>
    <property type="match status" value="2"/>
</dbReference>
<organism evidence="9 10">
    <name type="scientific">Nocardia veterana</name>
    <dbReference type="NCBI Taxonomy" id="132249"/>
    <lineage>
        <taxon>Bacteria</taxon>
        <taxon>Bacillati</taxon>
        <taxon>Actinomycetota</taxon>
        <taxon>Actinomycetes</taxon>
        <taxon>Mycobacteriales</taxon>
        <taxon>Nocardiaceae</taxon>
        <taxon>Nocardia</taxon>
    </lineage>
</organism>
<sequence>MSEAWIIDGVRTPRGKGKASGALHDVHPQELLGGLLRALVERGLDAADVDDVVMGNGEHAGDHANDIARSAVLTAGWPVTVPGLTLNRFCGGGQQAVMAAATGILAGWQDVVVAGGVESMSRHRYGQPLDAGNAALRARYPLVPQGIAADLIATLEGFDRETVDRFAVQSQERAATAIKEGRFARSIVPVRSESGAVLLEQDEHPRPGTTLESLAQLPASFERSGAKPRSDGRSYDDMCRDTYPDAGPIQHVHHAGNSSGVVDGAAAVVVASDSYARSHGVAPRARIVTGAVRGAEPVIMLTAPGPAAEACLAKAGMTAADIDLWEINEAFAAVPLKVIKDLALDPDRVNVNGGAIALGHPIGATGAMLFQTLIDELERRDLNTGLVTMCTGGGMATATIIERI</sequence>
<feature type="domain" description="Thiolase C-terminal" evidence="8">
    <location>
        <begin position="283"/>
        <end position="403"/>
    </location>
</feature>
<evidence type="ECO:0000259" key="8">
    <source>
        <dbReference type="Pfam" id="PF02803"/>
    </source>
</evidence>
<evidence type="ECO:0000256" key="4">
    <source>
        <dbReference type="PIRSR" id="PIRSR000429-1"/>
    </source>
</evidence>
<dbReference type="InterPro" id="IPR020610">
    <property type="entry name" value="Thiolase_AS"/>
</dbReference>
<dbReference type="RefSeq" id="WP_083893392.1">
    <property type="nucleotide sequence ID" value="NZ_CAWPHS010000014.1"/>
</dbReference>
<dbReference type="Gene3D" id="3.40.47.10">
    <property type="match status" value="2"/>
</dbReference>
<feature type="compositionally biased region" description="Basic and acidic residues" evidence="6">
    <location>
        <begin position="224"/>
        <end position="235"/>
    </location>
</feature>
<dbReference type="EC" id="2.3.1.9" evidence="9"/>
<dbReference type="NCBIfam" id="NF006090">
    <property type="entry name" value="PRK08242.1"/>
    <property type="match status" value="1"/>
</dbReference>
<evidence type="ECO:0000256" key="1">
    <source>
        <dbReference type="ARBA" id="ARBA00010982"/>
    </source>
</evidence>
<dbReference type="Pfam" id="PF00108">
    <property type="entry name" value="Thiolase_N"/>
    <property type="match status" value="1"/>
</dbReference>
<feature type="active site" description="Proton acceptor" evidence="4">
    <location>
        <position position="360"/>
    </location>
</feature>
<evidence type="ECO:0000256" key="5">
    <source>
        <dbReference type="RuleBase" id="RU003557"/>
    </source>
</evidence>
<dbReference type="AlphaFoldDB" id="A0A7X6M013"/>
<feature type="active site" description="Acyl-thioester intermediate" evidence="4">
    <location>
        <position position="90"/>
    </location>
</feature>
<proteinExistence type="inferred from homology"/>
<reference evidence="9 10" key="1">
    <citation type="submission" date="2020-04" db="EMBL/GenBank/DDBJ databases">
        <title>MicrobeNet Type strains.</title>
        <authorList>
            <person name="Nicholson A.C."/>
        </authorList>
    </citation>
    <scope>NUCLEOTIDE SEQUENCE [LARGE SCALE GENOMIC DNA]</scope>
    <source>
        <strain evidence="9 10">DSM 44445</strain>
    </source>
</reference>